<protein>
    <recommendedName>
        <fullName evidence="4">Small ribosomal subunit protein bS18m</fullName>
    </recommendedName>
</protein>
<comment type="caution">
    <text evidence="6">The sequence shown here is derived from an EMBL/GenBank/DDBJ whole genome shotgun (WGS) entry which is preliminary data.</text>
</comment>
<keyword evidence="3" id="KW-0687">Ribonucleoprotein</keyword>
<accession>A0ABR4CPB6</accession>
<feature type="region of interest" description="Disordered" evidence="5">
    <location>
        <begin position="94"/>
        <end position="116"/>
    </location>
</feature>
<proteinExistence type="inferred from homology"/>
<dbReference type="InterPro" id="IPR036870">
    <property type="entry name" value="Ribosomal_bS18_sf"/>
</dbReference>
<evidence type="ECO:0000256" key="1">
    <source>
        <dbReference type="ARBA" id="ARBA00005589"/>
    </source>
</evidence>
<comment type="similarity">
    <text evidence="1">Belongs to the bacterial ribosomal protein bS18 family.</text>
</comment>
<sequence length="251" mass="28715">MAPPRFQCLNASKQIVRTGLSYRAAFSTSRVSRADEPPAPRSSTSALLDMLPGLAPQSSEGQPQARPAFVNPIQTQAQRKPRINEQNARLLSMFQRSTETRTSQEQQRKRGATTVEEMQNRNLAQDLTKQISRRWRAGDIYAPHDLSEVEMAKWKKRSQPHHDVFDVLDINPEEHYRNFSMMSEYMSDTGRIKHSKETGLRPVNQRKIARAIRRAIGLGMHPSVHKHPEILHKENERNTAHSPFRALPQSP</sequence>
<dbReference type="Proteomes" id="UP001595075">
    <property type="component" value="Unassembled WGS sequence"/>
</dbReference>
<dbReference type="PANTHER" id="PTHR13479:SF40">
    <property type="entry name" value="SMALL RIBOSOMAL SUBUNIT PROTEIN BS18M"/>
    <property type="match status" value="1"/>
</dbReference>
<dbReference type="PANTHER" id="PTHR13479">
    <property type="entry name" value="30S RIBOSOMAL PROTEIN S18"/>
    <property type="match status" value="1"/>
</dbReference>
<evidence type="ECO:0000256" key="2">
    <source>
        <dbReference type="ARBA" id="ARBA00022980"/>
    </source>
</evidence>
<dbReference type="Gene3D" id="4.10.640.10">
    <property type="entry name" value="Ribosomal protein S18"/>
    <property type="match status" value="1"/>
</dbReference>
<feature type="compositionally biased region" description="Polar residues" evidence="5">
    <location>
        <begin position="94"/>
        <end position="105"/>
    </location>
</feature>
<dbReference type="EMBL" id="JAZHXI010000005">
    <property type="protein sequence ID" value="KAL2071853.1"/>
    <property type="molecule type" value="Genomic_DNA"/>
</dbReference>
<feature type="region of interest" description="Disordered" evidence="5">
    <location>
        <begin position="224"/>
        <end position="251"/>
    </location>
</feature>
<evidence type="ECO:0000256" key="4">
    <source>
        <dbReference type="ARBA" id="ARBA00035264"/>
    </source>
</evidence>
<gene>
    <name evidence="6" type="ORF">VTL71DRAFT_13088</name>
</gene>
<name>A0ABR4CPB6_9HELO</name>
<evidence type="ECO:0000256" key="5">
    <source>
        <dbReference type="SAM" id="MobiDB-lite"/>
    </source>
</evidence>
<keyword evidence="7" id="KW-1185">Reference proteome</keyword>
<organism evidence="6 7">
    <name type="scientific">Oculimacula yallundae</name>
    <dbReference type="NCBI Taxonomy" id="86028"/>
    <lineage>
        <taxon>Eukaryota</taxon>
        <taxon>Fungi</taxon>
        <taxon>Dikarya</taxon>
        <taxon>Ascomycota</taxon>
        <taxon>Pezizomycotina</taxon>
        <taxon>Leotiomycetes</taxon>
        <taxon>Helotiales</taxon>
        <taxon>Ploettnerulaceae</taxon>
        <taxon>Oculimacula</taxon>
    </lineage>
</organism>
<dbReference type="Pfam" id="PF01084">
    <property type="entry name" value="Ribosomal_S18"/>
    <property type="match status" value="1"/>
</dbReference>
<evidence type="ECO:0000256" key="3">
    <source>
        <dbReference type="ARBA" id="ARBA00023274"/>
    </source>
</evidence>
<dbReference type="InterPro" id="IPR001648">
    <property type="entry name" value="Ribosomal_bS18"/>
</dbReference>
<evidence type="ECO:0000313" key="6">
    <source>
        <dbReference type="EMBL" id="KAL2071853.1"/>
    </source>
</evidence>
<evidence type="ECO:0000313" key="7">
    <source>
        <dbReference type="Proteomes" id="UP001595075"/>
    </source>
</evidence>
<dbReference type="SUPFAM" id="SSF46911">
    <property type="entry name" value="Ribosomal protein S18"/>
    <property type="match status" value="1"/>
</dbReference>
<keyword evidence="2" id="KW-0689">Ribosomal protein</keyword>
<feature type="compositionally biased region" description="Basic and acidic residues" evidence="5">
    <location>
        <begin position="226"/>
        <end position="239"/>
    </location>
</feature>
<reference evidence="6 7" key="1">
    <citation type="journal article" date="2024" name="Commun. Biol.">
        <title>Comparative genomic analysis of thermophilic fungi reveals convergent evolutionary adaptations and gene losses.</title>
        <authorList>
            <person name="Steindorff A.S."/>
            <person name="Aguilar-Pontes M.V."/>
            <person name="Robinson A.J."/>
            <person name="Andreopoulos B."/>
            <person name="LaButti K."/>
            <person name="Kuo A."/>
            <person name="Mondo S."/>
            <person name="Riley R."/>
            <person name="Otillar R."/>
            <person name="Haridas S."/>
            <person name="Lipzen A."/>
            <person name="Grimwood J."/>
            <person name="Schmutz J."/>
            <person name="Clum A."/>
            <person name="Reid I.D."/>
            <person name="Moisan M.C."/>
            <person name="Butler G."/>
            <person name="Nguyen T.T.M."/>
            <person name="Dewar K."/>
            <person name="Conant G."/>
            <person name="Drula E."/>
            <person name="Henrissat B."/>
            <person name="Hansel C."/>
            <person name="Singer S."/>
            <person name="Hutchinson M.I."/>
            <person name="de Vries R.P."/>
            <person name="Natvig D.O."/>
            <person name="Powell A.J."/>
            <person name="Tsang A."/>
            <person name="Grigoriev I.V."/>
        </authorList>
    </citation>
    <scope>NUCLEOTIDE SEQUENCE [LARGE SCALE GENOMIC DNA]</scope>
    <source>
        <strain evidence="6 7">CBS 494.80</strain>
    </source>
</reference>